<dbReference type="Pfam" id="PF02449">
    <property type="entry name" value="Glyco_hydro_42"/>
    <property type="match status" value="1"/>
</dbReference>
<dbReference type="PANTHER" id="PTHR36447">
    <property type="entry name" value="BETA-GALACTOSIDASE GANA"/>
    <property type="match status" value="1"/>
</dbReference>
<dbReference type="Gene3D" id="3.20.20.80">
    <property type="entry name" value="Glycosidases"/>
    <property type="match status" value="1"/>
</dbReference>
<dbReference type="InterPro" id="IPR013529">
    <property type="entry name" value="Glyco_hydro_42_N"/>
</dbReference>
<name>A0A9D1VIE1_9LACO</name>
<dbReference type="PANTHER" id="PTHR36447:SF1">
    <property type="entry name" value="BETA-GALACTOSIDASE GANA"/>
    <property type="match status" value="1"/>
</dbReference>
<accession>A0A9D1VIE1</accession>
<keyword evidence="1" id="KW-0378">Hydrolase</keyword>
<gene>
    <name evidence="4" type="ORF">H9856_04325</name>
</gene>
<dbReference type="GO" id="GO:0005975">
    <property type="term" value="P:carbohydrate metabolic process"/>
    <property type="evidence" value="ECO:0007669"/>
    <property type="project" value="InterPro"/>
</dbReference>
<comment type="caution">
    <text evidence="4">The sequence shown here is derived from an EMBL/GenBank/DDBJ whole genome shotgun (WGS) entry which is preliminary data.</text>
</comment>
<feature type="domain" description="Glycoside hydrolase family 42 N-terminal" evidence="3">
    <location>
        <begin position="1"/>
        <end position="94"/>
    </location>
</feature>
<dbReference type="GO" id="GO:0009341">
    <property type="term" value="C:beta-galactosidase complex"/>
    <property type="evidence" value="ECO:0007669"/>
    <property type="project" value="InterPro"/>
</dbReference>
<reference evidence="4" key="2">
    <citation type="submission" date="2021-04" db="EMBL/GenBank/DDBJ databases">
        <authorList>
            <person name="Gilroy R."/>
        </authorList>
    </citation>
    <scope>NUCLEOTIDE SEQUENCE</scope>
    <source>
        <strain evidence="4">ChiSxjej3B15-572</strain>
    </source>
</reference>
<evidence type="ECO:0000313" key="4">
    <source>
        <dbReference type="EMBL" id="HIX35606.1"/>
    </source>
</evidence>
<organism evidence="4 5">
    <name type="scientific">Candidatus Limosilactobacillus merdigallinarum</name>
    <dbReference type="NCBI Taxonomy" id="2838652"/>
    <lineage>
        <taxon>Bacteria</taxon>
        <taxon>Bacillati</taxon>
        <taxon>Bacillota</taxon>
        <taxon>Bacilli</taxon>
        <taxon>Lactobacillales</taxon>
        <taxon>Lactobacillaceae</taxon>
        <taxon>Limosilactobacillus</taxon>
    </lineage>
</organism>
<evidence type="ECO:0000259" key="3">
    <source>
        <dbReference type="Pfam" id="PF02449"/>
    </source>
</evidence>
<dbReference type="AlphaFoldDB" id="A0A9D1VIE1"/>
<evidence type="ECO:0000256" key="2">
    <source>
        <dbReference type="ARBA" id="ARBA00023295"/>
    </source>
</evidence>
<dbReference type="InterPro" id="IPR017853">
    <property type="entry name" value="GH"/>
</dbReference>
<sequence>MEHDLYYGLKRRPFLLIEQNPTQQDWNKMLKAPGQMRMLGYQAMAHGAQSMQFFQMKQSYSGIEKFHGAIIAHSGREDTRAFKEITAMGDELQRLSKSGILQSDKVPSKVAMIFDWNNYWANGELNASSRNYIDKLLAYYKVIAR</sequence>
<keyword evidence="2" id="KW-0326">Glycosidase</keyword>
<dbReference type="InterPro" id="IPR003476">
    <property type="entry name" value="Glyco_hydro_42"/>
</dbReference>
<protein>
    <submittedName>
        <fullName evidence="4">Beta-galactosidase</fullName>
    </submittedName>
</protein>
<dbReference type="SUPFAM" id="SSF51445">
    <property type="entry name" value="(Trans)glycosidases"/>
    <property type="match status" value="1"/>
</dbReference>
<evidence type="ECO:0000256" key="1">
    <source>
        <dbReference type="ARBA" id="ARBA00022801"/>
    </source>
</evidence>
<dbReference type="EMBL" id="DXFH01000014">
    <property type="protein sequence ID" value="HIX35606.1"/>
    <property type="molecule type" value="Genomic_DNA"/>
</dbReference>
<dbReference type="GO" id="GO:0004565">
    <property type="term" value="F:beta-galactosidase activity"/>
    <property type="evidence" value="ECO:0007669"/>
    <property type="project" value="InterPro"/>
</dbReference>
<dbReference type="Proteomes" id="UP000824231">
    <property type="component" value="Unassembled WGS sequence"/>
</dbReference>
<evidence type="ECO:0000313" key="5">
    <source>
        <dbReference type="Proteomes" id="UP000824231"/>
    </source>
</evidence>
<reference evidence="4" key="1">
    <citation type="journal article" date="2021" name="PeerJ">
        <title>Extensive microbial diversity within the chicken gut microbiome revealed by metagenomics and culture.</title>
        <authorList>
            <person name="Gilroy R."/>
            <person name="Ravi A."/>
            <person name="Getino M."/>
            <person name="Pursley I."/>
            <person name="Horton D.L."/>
            <person name="Alikhan N.F."/>
            <person name="Baker D."/>
            <person name="Gharbi K."/>
            <person name="Hall N."/>
            <person name="Watson M."/>
            <person name="Adriaenssens E.M."/>
            <person name="Foster-Nyarko E."/>
            <person name="Jarju S."/>
            <person name="Secka A."/>
            <person name="Antonio M."/>
            <person name="Oren A."/>
            <person name="Chaudhuri R.R."/>
            <person name="La Ragione R."/>
            <person name="Hildebrand F."/>
            <person name="Pallen M.J."/>
        </authorList>
    </citation>
    <scope>NUCLEOTIDE SEQUENCE</scope>
    <source>
        <strain evidence="4">ChiSxjej3B15-572</strain>
    </source>
</reference>
<proteinExistence type="predicted"/>